<organism evidence="1 2">
    <name type="scientific">Cellulomonas fimi</name>
    <dbReference type="NCBI Taxonomy" id="1708"/>
    <lineage>
        <taxon>Bacteria</taxon>
        <taxon>Bacillati</taxon>
        <taxon>Actinomycetota</taxon>
        <taxon>Actinomycetes</taxon>
        <taxon>Micrococcales</taxon>
        <taxon>Cellulomonadaceae</taxon>
        <taxon>Cellulomonas</taxon>
    </lineage>
</organism>
<dbReference type="Gene3D" id="1.20.120.450">
    <property type="entry name" value="dinb family like domain"/>
    <property type="match status" value="1"/>
</dbReference>
<dbReference type="AlphaFoldDB" id="A0A7Y0LV62"/>
<dbReference type="InterPro" id="IPR007061">
    <property type="entry name" value="MST-like"/>
</dbReference>
<comment type="caution">
    <text evidence="1">The sequence shown here is derived from an EMBL/GenBank/DDBJ whole genome shotgun (WGS) entry which is preliminary data.</text>
</comment>
<protein>
    <submittedName>
        <fullName evidence="1">DUF664 domain-containing protein</fullName>
    </submittedName>
</protein>
<dbReference type="Pfam" id="PF04978">
    <property type="entry name" value="MST"/>
    <property type="match status" value="1"/>
</dbReference>
<proteinExistence type="predicted"/>
<sequence length="154" mass="16454">MSSPSELLVVCDRALDGMASIVEGLGDELANTAPDLPGANTPFAILTHCLGVIDAWAGHRVGGRPLDRDRDAEFRARGPVAPLLARVEAARRRLHDDALAADDGAPLRADTPHPVHDEISTQGAALLHVLEELAQHHGQMEITRDLIRAASTTR</sequence>
<gene>
    <name evidence="1" type="ORF">HIR71_00160</name>
</gene>
<dbReference type="RefSeq" id="WP_169322592.1">
    <property type="nucleotide sequence ID" value="NZ_JABCJJ010000001.1"/>
</dbReference>
<accession>A0A7Y0LV62</accession>
<evidence type="ECO:0000313" key="2">
    <source>
        <dbReference type="Proteomes" id="UP000562124"/>
    </source>
</evidence>
<evidence type="ECO:0000313" key="1">
    <source>
        <dbReference type="EMBL" id="NMR18655.1"/>
    </source>
</evidence>
<dbReference type="InterPro" id="IPR034660">
    <property type="entry name" value="DinB/YfiT-like"/>
</dbReference>
<keyword evidence="2" id="KW-1185">Reference proteome</keyword>
<name>A0A7Y0LV62_CELFI</name>
<dbReference type="SUPFAM" id="SSF109854">
    <property type="entry name" value="DinB/YfiT-like putative metalloenzymes"/>
    <property type="match status" value="1"/>
</dbReference>
<dbReference type="Proteomes" id="UP000562124">
    <property type="component" value="Unassembled WGS sequence"/>
</dbReference>
<dbReference type="EMBL" id="JABCJJ010000001">
    <property type="protein sequence ID" value="NMR18655.1"/>
    <property type="molecule type" value="Genomic_DNA"/>
</dbReference>
<reference evidence="1 2" key="1">
    <citation type="submission" date="2020-04" db="EMBL/GenBank/DDBJ databases">
        <title>Sequencing and Assembly of C. fimi.</title>
        <authorList>
            <person name="Ramsey A.R."/>
        </authorList>
    </citation>
    <scope>NUCLEOTIDE SEQUENCE [LARGE SCALE GENOMIC DNA]</scope>
    <source>
        <strain evidence="1 2">SB</strain>
    </source>
</reference>